<feature type="domain" description="Acylphosphatase-like" evidence="6">
    <location>
        <begin position="5"/>
        <end position="91"/>
    </location>
</feature>
<protein>
    <recommendedName>
        <fullName evidence="2 4">acylphosphatase</fullName>
        <ecNumber evidence="2 4">3.6.1.7</ecNumber>
    </recommendedName>
</protein>
<dbReference type="PANTHER" id="PTHR47268">
    <property type="entry name" value="ACYLPHOSPHATASE"/>
    <property type="match status" value="1"/>
</dbReference>
<evidence type="ECO:0000256" key="3">
    <source>
        <dbReference type="ARBA" id="ARBA00047645"/>
    </source>
</evidence>
<evidence type="ECO:0000256" key="4">
    <source>
        <dbReference type="PROSITE-ProRule" id="PRU00520"/>
    </source>
</evidence>
<dbReference type="Proteomes" id="UP000008207">
    <property type="component" value="Chromosome"/>
</dbReference>
<comment type="catalytic activity">
    <reaction evidence="3 4">
        <text>an acyl phosphate + H2O = a carboxylate + phosphate + H(+)</text>
        <dbReference type="Rhea" id="RHEA:14965"/>
        <dbReference type="ChEBI" id="CHEBI:15377"/>
        <dbReference type="ChEBI" id="CHEBI:15378"/>
        <dbReference type="ChEBI" id="CHEBI:29067"/>
        <dbReference type="ChEBI" id="CHEBI:43474"/>
        <dbReference type="ChEBI" id="CHEBI:59918"/>
        <dbReference type="EC" id="3.6.1.7"/>
    </reaction>
</comment>
<dbReference type="InterPro" id="IPR017968">
    <property type="entry name" value="Acylphosphatase_CS"/>
</dbReference>
<feature type="active site" evidence="4">
    <location>
        <position position="38"/>
    </location>
</feature>
<name>B8IS68_METNO</name>
<feature type="active site" evidence="4">
    <location>
        <position position="20"/>
    </location>
</feature>
<evidence type="ECO:0000256" key="1">
    <source>
        <dbReference type="ARBA" id="ARBA00005614"/>
    </source>
</evidence>
<evidence type="ECO:0000259" key="6">
    <source>
        <dbReference type="PROSITE" id="PS51160"/>
    </source>
</evidence>
<dbReference type="RefSeq" id="WP_015928571.1">
    <property type="nucleotide sequence ID" value="NC_011894.1"/>
</dbReference>
<evidence type="ECO:0000313" key="8">
    <source>
        <dbReference type="Proteomes" id="UP000008207"/>
    </source>
</evidence>
<dbReference type="PROSITE" id="PS51160">
    <property type="entry name" value="ACYLPHOSPHATASE_3"/>
    <property type="match status" value="1"/>
</dbReference>
<dbReference type="AlphaFoldDB" id="B8IS68"/>
<keyword evidence="4" id="KW-0378">Hydrolase</keyword>
<dbReference type="EC" id="3.6.1.7" evidence="2 4"/>
<keyword evidence="8" id="KW-1185">Reference proteome</keyword>
<evidence type="ECO:0000313" key="7">
    <source>
        <dbReference type="EMBL" id="ACL56880.1"/>
    </source>
</evidence>
<dbReference type="EMBL" id="CP001349">
    <property type="protein sequence ID" value="ACL56880.1"/>
    <property type="molecule type" value="Genomic_DNA"/>
</dbReference>
<dbReference type="eggNOG" id="COG1254">
    <property type="taxonomic scope" value="Bacteria"/>
</dbReference>
<dbReference type="SUPFAM" id="SSF54975">
    <property type="entry name" value="Acylphosphatase/BLUF domain-like"/>
    <property type="match status" value="1"/>
</dbReference>
<comment type="similarity">
    <text evidence="1 5">Belongs to the acylphosphatase family.</text>
</comment>
<dbReference type="PANTHER" id="PTHR47268:SF4">
    <property type="entry name" value="ACYLPHOSPHATASE"/>
    <property type="match status" value="1"/>
</dbReference>
<proteinExistence type="inferred from homology"/>
<dbReference type="InterPro" id="IPR036046">
    <property type="entry name" value="Acylphosphatase-like_dom_sf"/>
</dbReference>
<dbReference type="KEGG" id="mno:Mnod_1891"/>
<dbReference type="PRINTS" id="PR00112">
    <property type="entry name" value="ACYLPHPHTASE"/>
</dbReference>
<dbReference type="PROSITE" id="PS00150">
    <property type="entry name" value="ACYLPHOSPHATASE_1"/>
    <property type="match status" value="1"/>
</dbReference>
<dbReference type="HOGENOM" id="CLU_141932_3_2_5"/>
<dbReference type="InterPro" id="IPR001792">
    <property type="entry name" value="Acylphosphatase-like_dom"/>
</dbReference>
<reference evidence="7 8" key="1">
    <citation type="submission" date="2009-01" db="EMBL/GenBank/DDBJ databases">
        <title>Complete sequence of chromosome of Methylobacterium nodulans ORS 2060.</title>
        <authorList>
            <consortium name="US DOE Joint Genome Institute"/>
            <person name="Lucas S."/>
            <person name="Copeland A."/>
            <person name="Lapidus A."/>
            <person name="Glavina del Rio T."/>
            <person name="Dalin E."/>
            <person name="Tice H."/>
            <person name="Bruce D."/>
            <person name="Goodwin L."/>
            <person name="Pitluck S."/>
            <person name="Sims D."/>
            <person name="Brettin T."/>
            <person name="Detter J.C."/>
            <person name="Han C."/>
            <person name="Larimer F."/>
            <person name="Land M."/>
            <person name="Hauser L."/>
            <person name="Kyrpides N."/>
            <person name="Ivanova N."/>
            <person name="Marx C.J."/>
            <person name="Richardson P."/>
        </authorList>
    </citation>
    <scope>NUCLEOTIDE SEQUENCE [LARGE SCALE GENOMIC DNA]</scope>
    <source>
        <strain evidence="8">LMG 21967 / CNCM I-2342 / ORS 2060</strain>
    </source>
</reference>
<evidence type="ECO:0000256" key="2">
    <source>
        <dbReference type="ARBA" id="ARBA00012150"/>
    </source>
</evidence>
<dbReference type="Gene3D" id="3.30.70.100">
    <property type="match status" value="1"/>
</dbReference>
<gene>
    <name evidence="7" type="ordered locus">Mnod_1891</name>
</gene>
<dbReference type="STRING" id="460265.Mnod_1891"/>
<dbReference type="Pfam" id="PF00708">
    <property type="entry name" value="Acylphosphatase"/>
    <property type="match status" value="1"/>
</dbReference>
<dbReference type="GO" id="GO:0003998">
    <property type="term" value="F:acylphosphatase activity"/>
    <property type="evidence" value="ECO:0007669"/>
    <property type="project" value="UniProtKB-EC"/>
</dbReference>
<sequence length="92" mass="9416">MGNRTVKVVISGRVQGVGFRAWTRGEAARRGLSGHVRNRPDGTVEALLAGPSDAVEQMIAALRGGPVGARVTAVAVEAASEAPPAGFIILRG</sequence>
<organism evidence="7 8">
    <name type="scientific">Methylobacterium nodulans (strain LMG 21967 / CNCM I-2342 / ORS 2060)</name>
    <dbReference type="NCBI Taxonomy" id="460265"/>
    <lineage>
        <taxon>Bacteria</taxon>
        <taxon>Pseudomonadati</taxon>
        <taxon>Pseudomonadota</taxon>
        <taxon>Alphaproteobacteria</taxon>
        <taxon>Hyphomicrobiales</taxon>
        <taxon>Methylobacteriaceae</taxon>
        <taxon>Methylobacterium</taxon>
    </lineage>
</organism>
<evidence type="ECO:0000256" key="5">
    <source>
        <dbReference type="RuleBase" id="RU004168"/>
    </source>
</evidence>
<accession>B8IS68</accession>
<dbReference type="InterPro" id="IPR020456">
    <property type="entry name" value="Acylphosphatase"/>
</dbReference>